<comment type="caution">
    <text evidence="5">The sequence shown here is derived from an EMBL/GenBank/DDBJ whole genome shotgun (WGS) entry which is preliminary data.</text>
</comment>
<feature type="region of interest" description="Disordered" evidence="3">
    <location>
        <begin position="216"/>
        <end position="238"/>
    </location>
</feature>
<dbReference type="Gene3D" id="1.10.357.10">
    <property type="entry name" value="Tetracycline Repressor, domain 2"/>
    <property type="match status" value="1"/>
</dbReference>
<dbReference type="InterPro" id="IPR009057">
    <property type="entry name" value="Homeodomain-like_sf"/>
</dbReference>
<reference evidence="5 6" key="1">
    <citation type="submission" date="2019-01" db="EMBL/GenBank/DDBJ databases">
        <title>Nocardioides guangzhouensis sp. nov., an actinobacterium isolated from soil.</title>
        <authorList>
            <person name="Fu Y."/>
            <person name="Cai Y."/>
            <person name="Lin Z."/>
            <person name="Chen P."/>
        </authorList>
    </citation>
    <scope>NUCLEOTIDE SEQUENCE [LARGE SCALE GENOMIC DNA]</scope>
    <source>
        <strain evidence="5 6">NBRC 105384</strain>
    </source>
</reference>
<dbReference type="EMBL" id="SDPU01000020">
    <property type="protein sequence ID" value="RYU12962.1"/>
    <property type="molecule type" value="Genomic_DNA"/>
</dbReference>
<dbReference type="InterPro" id="IPR045823">
    <property type="entry name" value="TetR_C_32"/>
</dbReference>
<dbReference type="GO" id="GO:0003700">
    <property type="term" value="F:DNA-binding transcription factor activity"/>
    <property type="evidence" value="ECO:0007669"/>
    <property type="project" value="TreeGrafter"/>
</dbReference>
<evidence type="ECO:0000313" key="6">
    <source>
        <dbReference type="Proteomes" id="UP000291189"/>
    </source>
</evidence>
<feature type="domain" description="HTH tetR-type" evidence="4">
    <location>
        <begin position="26"/>
        <end position="85"/>
    </location>
</feature>
<dbReference type="Pfam" id="PF00440">
    <property type="entry name" value="TetR_N"/>
    <property type="match status" value="1"/>
</dbReference>
<dbReference type="Pfam" id="PF19344">
    <property type="entry name" value="TetR_C_32"/>
    <property type="match status" value="1"/>
</dbReference>
<accession>A0A4Q5J2Z6</accession>
<sequence>MPLVTRKVKGSDPRDGRSTRWSAHREARRDELVLAAVAAIDAHGPQAGVGEIAAAAGVSKPVLYRYFADKADLHAAVGTWGAGVVMERLLPALLSEGTVRERVDLGCEAYLAAIEEHPNVFLLLVAHRVESDADPLADGKAAIAAAMARVLGDTLRELGVDAAGAEPWAHGLVGLGLSTGEWWLTRRTMSRAAVRGYLAAFVWHAFEGLAREYGVDLTDSAPDDPDDPDRADERGGTP</sequence>
<dbReference type="PANTHER" id="PTHR30055:SF160">
    <property type="entry name" value="TRANSCRIPTIONAL REGULATORY PROTEIN (PROBABLY ASNC-FAMILY)-RELATED"/>
    <property type="match status" value="1"/>
</dbReference>
<feature type="region of interest" description="Disordered" evidence="3">
    <location>
        <begin position="1"/>
        <end position="22"/>
    </location>
</feature>
<keyword evidence="1 2" id="KW-0238">DNA-binding</keyword>
<gene>
    <name evidence="5" type="ORF">ETU37_08415</name>
</gene>
<dbReference type="InterPro" id="IPR036271">
    <property type="entry name" value="Tet_transcr_reg_TetR-rel_C_sf"/>
</dbReference>
<name>A0A4Q5J2Z6_9ACTN</name>
<dbReference type="PROSITE" id="PS50977">
    <property type="entry name" value="HTH_TETR_2"/>
    <property type="match status" value="1"/>
</dbReference>
<dbReference type="GO" id="GO:0000976">
    <property type="term" value="F:transcription cis-regulatory region binding"/>
    <property type="evidence" value="ECO:0007669"/>
    <property type="project" value="TreeGrafter"/>
</dbReference>
<evidence type="ECO:0000259" key="4">
    <source>
        <dbReference type="PROSITE" id="PS50977"/>
    </source>
</evidence>
<evidence type="ECO:0000256" key="2">
    <source>
        <dbReference type="PROSITE-ProRule" id="PRU00335"/>
    </source>
</evidence>
<dbReference type="Proteomes" id="UP000291189">
    <property type="component" value="Unassembled WGS sequence"/>
</dbReference>
<feature type="DNA-binding region" description="H-T-H motif" evidence="2">
    <location>
        <begin position="48"/>
        <end position="67"/>
    </location>
</feature>
<dbReference type="InterPro" id="IPR001647">
    <property type="entry name" value="HTH_TetR"/>
</dbReference>
<feature type="compositionally biased region" description="Acidic residues" evidence="3">
    <location>
        <begin position="221"/>
        <end position="230"/>
    </location>
</feature>
<dbReference type="InterPro" id="IPR050109">
    <property type="entry name" value="HTH-type_TetR-like_transc_reg"/>
</dbReference>
<protein>
    <submittedName>
        <fullName evidence="5">TetR/AcrR family transcriptional regulator</fullName>
    </submittedName>
</protein>
<dbReference type="AlphaFoldDB" id="A0A4Q5J2Z6"/>
<evidence type="ECO:0000256" key="1">
    <source>
        <dbReference type="ARBA" id="ARBA00023125"/>
    </source>
</evidence>
<dbReference type="PANTHER" id="PTHR30055">
    <property type="entry name" value="HTH-TYPE TRANSCRIPTIONAL REGULATOR RUTR"/>
    <property type="match status" value="1"/>
</dbReference>
<dbReference type="OrthoDB" id="70491at2"/>
<evidence type="ECO:0000256" key="3">
    <source>
        <dbReference type="SAM" id="MobiDB-lite"/>
    </source>
</evidence>
<dbReference type="SUPFAM" id="SSF48498">
    <property type="entry name" value="Tetracyclin repressor-like, C-terminal domain"/>
    <property type="match status" value="1"/>
</dbReference>
<evidence type="ECO:0000313" key="5">
    <source>
        <dbReference type="EMBL" id="RYU12962.1"/>
    </source>
</evidence>
<proteinExistence type="predicted"/>
<organism evidence="5 6">
    <name type="scientific">Nocardioides iriomotensis</name>
    <dbReference type="NCBI Taxonomy" id="715784"/>
    <lineage>
        <taxon>Bacteria</taxon>
        <taxon>Bacillati</taxon>
        <taxon>Actinomycetota</taxon>
        <taxon>Actinomycetes</taxon>
        <taxon>Propionibacteriales</taxon>
        <taxon>Nocardioidaceae</taxon>
        <taxon>Nocardioides</taxon>
    </lineage>
</organism>
<feature type="compositionally biased region" description="Basic and acidic residues" evidence="3">
    <location>
        <begin position="9"/>
        <end position="22"/>
    </location>
</feature>
<keyword evidence="6" id="KW-1185">Reference proteome</keyword>
<dbReference type="SUPFAM" id="SSF46689">
    <property type="entry name" value="Homeodomain-like"/>
    <property type="match status" value="1"/>
</dbReference>